<organism evidence="4 5">
    <name type="scientific">Parageobacillus caldoxylosilyticus NBRC 107762</name>
    <dbReference type="NCBI Taxonomy" id="1220594"/>
    <lineage>
        <taxon>Bacteria</taxon>
        <taxon>Bacillati</taxon>
        <taxon>Bacillota</taxon>
        <taxon>Bacilli</taxon>
        <taxon>Bacillales</taxon>
        <taxon>Anoxybacillaceae</taxon>
        <taxon>Saccharococcus</taxon>
    </lineage>
</organism>
<dbReference type="Pfam" id="PF02567">
    <property type="entry name" value="PhzC-PhzF"/>
    <property type="match status" value="1"/>
</dbReference>
<dbReference type="GO" id="GO:0016853">
    <property type="term" value="F:isomerase activity"/>
    <property type="evidence" value="ECO:0007669"/>
    <property type="project" value="UniProtKB-KW"/>
</dbReference>
<dbReference type="PIRSF" id="PIRSF016184">
    <property type="entry name" value="PhzC_PhzF"/>
    <property type="match status" value="1"/>
</dbReference>
<dbReference type="EMBL" id="BAWO01000053">
    <property type="protein sequence ID" value="GAJ40907.1"/>
    <property type="molecule type" value="Genomic_DNA"/>
</dbReference>
<dbReference type="RefSeq" id="WP_017436097.1">
    <property type="nucleotide sequence ID" value="NZ_BAWO01000053.1"/>
</dbReference>
<dbReference type="Gene3D" id="3.10.310.10">
    <property type="entry name" value="Diaminopimelate Epimerase, Chain A, domain 1"/>
    <property type="match status" value="2"/>
</dbReference>
<dbReference type="SUPFAM" id="SSF54506">
    <property type="entry name" value="Diaminopimelate epimerase-like"/>
    <property type="match status" value="1"/>
</dbReference>
<dbReference type="GO" id="GO:0005737">
    <property type="term" value="C:cytoplasm"/>
    <property type="evidence" value="ECO:0007669"/>
    <property type="project" value="TreeGrafter"/>
</dbReference>
<gene>
    <name evidence="4" type="ORF">GCA01S_053_00390</name>
</gene>
<dbReference type="InterPro" id="IPR003719">
    <property type="entry name" value="Phenazine_PhzF-like"/>
</dbReference>
<keyword evidence="5" id="KW-1185">Reference proteome</keyword>
<evidence type="ECO:0000256" key="3">
    <source>
        <dbReference type="PIRSR" id="PIRSR016184-1"/>
    </source>
</evidence>
<dbReference type="AlphaFoldDB" id="A0A023DI38"/>
<evidence type="ECO:0000256" key="1">
    <source>
        <dbReference type="ARBA" id="ARBA00008270"/>
    </source>
</evidence>
<proteinExistence type="inferred from homology"/>
<protein>
    <submittedName>
        <fullName evidence="4">Putative phenazine biosynthesis protein</fullName>
    </submittedName>
</protein>
<comment type="similarity">
    <text evidence="1">Belongs to the PhzF family.</text>
</comment>
<dbReference type="NCBIfam" id="TIGR00654">
    <property type="entry name" value="PhzF_family"/>
    <property type="match status" value="1"/>
</dbReference>
<reference evidence="4 5" key="1">
    <citation type="submission" date="2014-04" db="EMBL/GenBank/DDBJ databases">
        <title>Whole genome shotgun sequence of Geobacillus caldoxylosilyticus NBRC 107762.</title>
        <authorList>
            <person name="Hosoyama A."/>
            <person name="Hosoyama Y."/>
            <person name="Katano-Makiyama Y."/>
            <person name="Tsuchikane K."/>
            <person name="Ohji S."/>
            <person name="Ichikawa N."/>
            <person name="Yamazoe A."/>
            <person name="Fujita N."/>
        </authorList>
    </citation>
    <scope>NUCLEOTIDE SEQUENCE [LARGE SCALE GENOMIC DNA]</scope>
    <source>
        <strain evidence="4 5">NBRC 107762</strain>
    </source>
</reference>
<evidence type="ECO:0000313" key="5">
    <source>
        <dbReference type="Proteomes" id="UP000023561"/>
    </source>
</evidence>
<feature type="active site" evidence="3">
    <location>
        <position position="46"/>
    </location>
</feature>
<dbReference type="Proteomes" id="UP000023561">
    <property type="component" value="Unassembled WGS sequence"/>
</dbReference>
<evidence type="ECO:0000313" key="4">
    <source>
        <dbReference type="EMBL" id="GAJ40907.1"/>
    </source>
</evidence>
<accession>A0A023DI38</accession>
<dbReference type="OrthoDB" id="9788221at2"/>
<name>A0A023DI38_9BACL</name>
<dbReference type="PANTHER" id="PTHR13774">
    <property type="entry name" value="PHENAZINE BIOSYNTHESIS PROTEIN"/>
    <property type="match status" value="1"/>
</dbReference>
<keyword evidence="2" id="KW-0413">Isomerase</keyword>
<dbReference type="PANTHER" id="PTHR13774:SF17">
    <property type="entry name" value="PHENAZINE BIOSYNTHESIS-LIKE DOMAIN-CONTAINING PROTEIN"/>
    <property type="match status" value="1"/>
</dbReference>
<sequence>MTIPIYVVDAFTNERFSGNPAAVCLLSAPMPEEWMQKVAAEMNLSETAFLSPHKNGYLLRWFTPNAEVDLCGHATLASAHILWELGKVDPDEMISFYTKSGILTTRKDGEWIQMDFPSEPPAPIAAYPDELVEALGVEPLFVGRNRFDYLIEIESEQQLRELQPNFTLLQQVKTRGVIVTSRSSTEKFDFFSRCFFPAIGVPEDPVTGSAHCCLGPYWETKLGKSLLIAYQASKRGGVVKVKVNHDRVGLSGQAVAVWKGELVD</sequence>
<evidence type="ECO:0000256" key="2">
    <source>
        <dbReference type="ARBA" id="ARBA00023235"/>
    </source>
</evidence>
<comment type="caution">
    <text evidence="4">The sequence shown here is derived from an EMBL/GenBank/DDBJ whole genome shotgun (WGS) entry which is preliminary data.</text>
</comment>